<evidence type="ECO:0000313" key="2">
    <source>
        <dbReference type="EMBL" id="MBB2921572.1"/>
    </source>
</evidence>
<comment type="caution">
    <text evidence="2">The sequence shown here is derived from an EMBL/GenBank/DDBJ whole genome shotgun (WGS) entry which is preliminary data.</text>
</comment>
<organism evidence="2 3">
    <name type="scientific">Cellulomonas cellasea</name>
    <dbReference type="NCBI Taxonomy" id="43670"/>
    <lineage>
        <taxon>Bacteria</taxon>
        <taxon>Bacillati</taxon>
        <taxon>Actinomycetota</taxon>
        <taxon>Actinomycetes</taxon>
        <taxon>Micrococcales</taxon>
        <taxon>Cellulomonadaceae</taxon>
        <taxon>Cellulomonas</taxon>
    </lineage>
</organism>
<dbReference type="Gene3D" id="3.40.50.720">
    <property type="entry name" value="NAD(P)-binding Rossmann-like Domain"/>
    <property type="match status" value="1"/>
</dbReference>
<sequence>MTIVVTTPTGHVGSRVTTLLTQAGERPTVLLRDRTRLDAALSELCDVVELDLGDADAVARATAGADALYWVDPPTTDDDPVAGHERMGTSAAHAVRTNAIPRVVLQSSVGAEARHGFGDIDGLARTEELLDATGAHVTHLRCGYFFTNLLMDVDQLTSGTLTTTLPLDQPLPWVDPRDIGDVAAARLLSTTWTGRTTQGVHGPADLSFDDVARILTDATGHTVVATRVTDEEVARELRGFGLTDAQVDAVLGMSRGLRGDFVPEDRRSALTTTPTTLAAWAHEHLRPVLRPGQDPAAAEPTGG</sequence>
<reference evidence="2 3" key="2">
    <citation type="submission" date="2020-08" db="EMBL/GenBank/DDBJ databases">
        <authorList>
            <person name="Partida-Martinez L."/>
            <person name="Huntemann M."/>
            <person name="Clum A."/>
            <person name="Wang J."/>
            <person name="Palaniappan K."/>
            <person name="Ritter S."/>
            <person name="Chen I.-M."/>
            <person name="Stamatis D."/>
            <person name="Reddy T."/>
            <person name="O'Malley R."/>
            <person name="Daum C."/>
            <person name="Shapiro N."/>
            <person name="Ivanova N."/>
            <person name="Kyrpides N."/>
            <person name="Woyke T."/>
        </authorList>
    </citation>
    <scope>NUCLEOTIDE SEQUENCE [LARGE SCALE GENOMIC DNA]</scope>
    <source>
        <strain evidence="2 3">RAS26</strain>
    </source>
</reference>
<accession>A0A7W4UCJ3</accession>
<dbReference type="InterPro" id="IPR008030">
    <property type="entry name" value="NmrA-like"/>
</dbReference>
<feature type="domain" description="NmrA-like" evidence="1">
    <location>
        <begin position="2"/>
        <end position="243"/>
    </location>
</feature>
<dbReference type="Gene3D" id="3.90.25.10">
    <property type="entry name" value="UDP-galactose 4-epimerase, domain 1"/>
    <property type="match status" value="1"/>
</dbReference>
<dbReference type="Proteomes" id="UP000518206">
    <property type="component" value="Unassembled WGS sequence"/>
</dbReference>
<reference evidence="2 3" key="1">
    <citation type="submission" date="2020-08" db="EMBL/GenBank/DDBJ databases">
        <title>The Agave Microbiome: Exploring the role of microbial communities in plant adaptations to desert environments.</title>
        <authorList>
            <person name="Partida-Martinez L.P."/>
        </authorList>
    </citation>
    <scope>NUCLEOTIDE SEQUENCE [LARGE SCALE GENOMIC DNA]</scope>
    <source>
        <strain evidence="2 3">RAS26</strain>
    </source>
</reference>
<dbReference type="EMBL" id="JACHVX010000001">
    <property type="protein sequence ID" value="MBB2921572.1"/>
    <property type="molecule type" value="Genomic_DNA"/>
</dbReference>
<evidence type="ECO:0000313" key="3">
    <source>
        <dbReference type="Proteomes" id="UP000518206"/>
    </source>
</evidence>
<dbReference type="AlphaFoldDB" id="A0A7W4UCJ3"/>
<gene>
    <name evidence="2" type="ORF">FHR80_000466</name>
</gene>
<dbReference type="InterPro" id="IPR051604">
    <property type="entry name" value="Ergot_Alk_Oxidoreductase"/>
</dbReference>
<dbReference type="Pfam" id="PF05368">
    <property type="entry name" value="NmrA"/>
    <property type="match status" value="1"/>
</dbReference>
<name>A0A7W4UCJ3_9CELL</name>
<dbReference type="PANTHER" id="PTHR43162">
    <property type="match status" value="1"/>
</dbReference>
<evidence type="ECO:0000259" key="1">
    <source>
        <dbReference type="Pfam" id="PF05368"/>
    </source>
</evidence>
<protein>
    <submittedName>
        <fullName evidence="2">Uncharacterized protein YbjT (DUF2867 family)</fullName>
    </submittedName>
</protein>
<dbReference type="InterPro" id="IPR036291">
    <property type="entry name" value="NAD(P)-bd_dom_sf"/>
</dbReference>
<dbReference type="PANTHER" id="PTHR43162:SF1">
    <property type="entry name" value="PRESTALK A DIFFERENTIATION PROTEIN A"/>
    <property type="match status" value="1"/>
</dbReference>
<proteinExistence type="predicted"/>
<dbReference type="SUPFAM" id="SSF51735">
    <property type="entry name" value="NAD(P)-binding Rossmann-fold domains"/>
    <property type="match status" value="1"/>
</dbReference>
<dbReference type="RefSeq" id="WP_183294565.1">
    <property type="nucleotide sequence ID" value="NZ_JACHVX010000001.1"/>
</dbReference>